<evidence type="ECO:0000256" key="4">
    <source>
        <dbReference type="ARBA" id="ARBA00023315"/>
    </source>
</evidence>
<dbReference type="Pfam" id="PF00132">
    <property type="entry name" value="Hexapep"/>
    <property type="match status" value="1"/>
</dbReference>
<dbReference type="Proteomes" id="UP000436858">
    <property type="component" value="Unassembled WGS sequence"/>
</dbReference>
<evidence type="ECO:0000256" key="3">
    <source>
        <dbReference type="ARBA" id="ARBA00022737"/>
    </source>
</evidence>
<evidence type="ECO:0000256" key="1">
    <source>
        <dbReference type="ARBA" id="ARBA00007274"/>
    </source>
</evidence>
<accession>A0A6I0SU51</accession>
<reference evidence="5 6" key="1">
    <citation type="journal article" date="2019" name="Nat. Med.">
        <title>A library of human gut bacterial isolates paired with longitudinal multiomics data enables mechanistic microbiome research.</title>
        <authorList>
            <person name="Poyet M."/>
            <person name="Groussin M."/>
            <person name="Gibbons S.M."/>
            <person name="Avila-Pacheco J."/>
            <person name="Jiang X."/>
            <person name="Kearney S.M."/>
            <person name="Perrotta A.R."/>
            <person name="Berdy B."/>
            <person name="Zhao S."/>
            <person name="Lieberman T.D."/>
            <person name="Swanson P.K."/>
            <person name="Smith M."/>
            <person name="Roesemann S."/>
            <person name="Alexander J.E."/>
            <person name="Rich S.A."/>
            <person name="Livny J."/>
            <person name="Vlamakis H."/>
            <person name="Clish C."/>
            <person name="Bullock K."/>
            <person name="Deik A."/>
            <person name="Scott J."/>
            <person name="Pierce K.A."/>
            <person name="Xavier R.J."/>
            <person name="Alm E.J."/>
        </authorList>
    </citation>
    <scope>NUCLEOTIDE SEQUENCE [LARGE SCALE GENOMIC DNA]</scope>
    <source>
        <strain evidence="5 6">BIOML-A162</strain>
    </source>
</reference>
<dbReference type="InterPro" id="IPR011004">
    <property type="entry name" value="Trimer_LpxA-like_sf"/>
</dbReference>
<comment type="caution">
    <text evidence="5">The sequence shown here is derived from an EMBL/GenBank/DDBJ whole genome shotgun (WGS) entry which is preliminary data.</text>
</comment>
<proteinExistence type="inferred from homology"/>
<keyword evidence="2 5" id="KW-0808">Transferase</keyword>
<dbReference type="AlphaFoldDB" id="A0A6I0SU51"/>
<keyword evidence="3" id="KW-0677">Repeat</keyword>
<dbReference type="EMBL" id="WCRY01000006">
    <property type="protein sequence ID" value="KAB4483858.1"/>
    <property type="molecule type" value="Genomic_DNA"/>
</dbReference>
<evidence type="ECO:0000256" key="2">
    <source>
        <dbReference type="ARBA" id="ARBA00022679"/>
    </source>
</evidence>
<dbReference type="InterPro" id="IPR045304">
    <property type="entry name" value="LbH_SAT"/>
</dbReference>
<dbReference type="SUPFAM" id="SSF53756">
    <property type="entry name" value="UDP-Glycosyltransferase/glycogen phosphorylase"/>
    <property type="match status" value="1"/>
</dbReference>
<organism evidence="5 6">
    <name type="scientific">Bacteroides thetaiotaomicron</name>
    <dbReference type="NCBI Taxonomy" id="818"/>
    <lineage>
        <taxon>Bacteria</taxon>
        <taxon>Pseudomonadati</taxon>
        <taxon>Bacteroidota</taxon>
        <taxon>Bacteroidia</taxon>
        <taxon>Bacteroidales</taxon>
        <taxon>Bacteroidaceae</taxon>
        <taxon>Bacteroides</taxon>
    </lineage>
</organism>
<gene>
    <name evidence="5" type="ORF">GAN91_08710</name>
</gene>
<evidence type="ECO:0000313" key="6">
    <source>
        <dbReference type="Proteomes" id="UP000436858"/>
    </source>
</evidence>
<dbReference type="Gene3D" id="2.160.10.10">
    <property type="entry name" value="Hexapeptide repeat proteins"/>
    <property type="match status" value="1"/>
</dbReference>
<dbReference type="Pfam" id="PF13692">
    <property type="entry name" value="Glyco_trans_1_4"/>
    <property type="match status" value="1"/>
</dbReference>
<dbReference type="RefSeq" id="WP_225710266.1">
    <property type="nucleotide sequence ID" value="NZ_JAGURH010000019.1"/>
</dbReference>
<dbReference type="GO" id="GO:0016746">
    <property type="term" value="F:acyltransferase activity"/>
    <property type="evidence" value="ECO:0007669"/>
    <property type="project" value="UniProtKB-KW"/>
</dbReference>
<protein>
    <submittedName>
        <fullName evidence="5">Glycosyltransferase</fullName>
    </submittedName>
</protein>
<keyword evidence="4" id="KW-0012">Acyltransferase</keyword>
<dbReference type="InterPro" id="IPR001451">
    <property type="entry name" value="Hexapep"/>
</dbReference>
<dbReference type="Gene3D" id="3.40.50.2000">
    <property type="entry name" value="Glycogen Phosphorylase B"/>
    <property type="match status" value="2"/>
</dbReference>
<name>A0A6I0SU51_BACT4</name>
<dbReference type="SUPFAM" id="SSF51161">
    <property type="entry name" value="Trimeric LpxA-like enzymes"/>
    <property type="match status" value="1"/>
</dbReference>
<dbReference type="PANTHER" id="PTHR42811">
    <property type="entry name" value="SERINE ACETYLTRANSFERASE"/>
    <property type="match status" value="1"/>
</dbReference>
<dbReference type="CDD" id="cd03354">
    <property type="entry name" value="LbH_SAT"/>
    <property type="match status" value="1"/>
</dbReference>
<sequence>MSNRLLIFNRRYCPGEAWTNRVLAYAKGFAELGMDVTIYYQISDRNRTRPSINIPRVKVVNLWENDGWFARKFRTISFVKNLFRFKKEVKVGDWVYQYGIRDYQLWLVNKLKSRAKIFCEVTEHPNFNGGSNFYSERKRMKILRSLDALFVISNQLKSLYIDMGLDEDRIHIVNMFVDTTRFEGLKKTSKENYIAYCGAVSFDKDGVNILVEAFSKFYLNHKDYKLYIVGKGVESNVIEKLKDLAKKRGVAEAVVFTGPISPTEMPQMLYNAKILALARPDNLQAQNGFPTKLGEYLATGNPVVVTHVGEIPLFVKDGENGFLSDANPNDFADRLSFVADHYEVAINVGLAGKNLSCNAFSYLTQSKVVFDIMKGFYKELTSNGRIFRGNLKGLFFIICYRIAHFFTRNKILYIIGSPIWLLYRFLFRWLLGIDVPERVILGSNCRVCHGIGLIIHPGVVIGDNVKLHQNTTIGKTGNGRPPRIGSNVVIGANSVIIGDIKIGDGALIGAGAVITKDVPQNAVVVGNPGKIIKYRNYN</sequence>
<dbReference type="InterPro" id="IPR018357">
    <property type="entry name" value="Hexapep_transf_CS"/>
</dbReference>
<evidence type="ECO:0000313" key="5">
    <source>
        <dbReference type="EMBL" id="KAB4483858.1"/>
    </source>
</evidence>
<comment type="similarity">
    <text evidence="1">Belongs to the transferase hexapeptide repeat family.</text>
</comment>
<dbReference type="PROSITE" id="PS00101">
    <property type="entry name" value="HEXAPEP_TRANSFERASES"/>
    <property type="match status" value="1"/>
</dbReference>